<dbReference type="InterPro" id="IPR036626">
    <property type="entry name" value="GpW_sf"/>
</dbReference>
<dbReference type="RefSeq" id="WP_170985500.1">
    <property type="nucleotide sequence ID" value="NZ_CP109968.1"/>
</dbReference>
<dbReference type="EMBL" id="CP109968">
    <property type="protein sequence ID" value="UYZ08564.1"/>
    <property type="molecule type" value="Genomic_DNA"/>
</dbReference>
<accession>A0A9X9P9W7</accession>
<dbReference type="GO" id="GO:0019058">
    <property type="term" value="P:viral life cycle"/>
    <property type="evidence" value="ECO:0007669"/>
    <property type="project" value="InterPro"/>
</dbReference>
<evidence type="ECO:0000313" key="2">
    <source>
        <dbReference type="Proteomes" id="UP000298735"/>
    </source>
</evidence>
<evidence type="ECO:0000313" key="1">
    <source>
        <dbReference type="EMBL" id="UYZ08564.1"/>
    </source>
</evidence>
<name>A0A9X9P9W7_9HYPH</name>
<protein>
    <submittedName>
        <fullName evidence="1">Uncharacterized protein</fullName>
    </submittedName>
</protein>
<proteinExistence type="predicted"/>
<gene>
    <name evidence="1" type="ORF">CFBP5507_06060</name>
</gene>
<dbReference type="Gene3D" id="3.30.1580.10">
    <property type="entry name" value="Head-to-tail joining protein W"/>
    <property type="match status" value="1"/>
</dbReference>
<dbReference type="Proteomes" id="UP000298735">
    <property type="component" value="Chromosome Circular"/>
</dbReference>
<dbReference type="KEGG" id="asal:CFBP5507_06060"/>
<organism evidence="1 2">
    <name type="scientific">Agrobacterium salinitolerans</name>
    <dbReference type="NCBI Taxonomy" id="1183413"/>
    <lineage>
        <taxon>Bacteria</taxon>
        <taxon>Pseudomonadati</taxon>
        <taxon>Pseudomonadota</taxon>
        <taxon>Alphaproteobacteria</taxon>
        <taxon>Hyphomicrobiales</taxon>
        <taxon>Rhizobiaceae</taxon>
        <taxon>Rhizobium/Agrobacterium group</taxon>
        <taxon>Agrobacterium</taxon>
    </lineage>
</organism>
<dbReference type="AlphaFoldDB" id="A0A9X9P9W7"/>
<sequence length="86" mass="9168">MAIIPTLEDDPCGRVKALREVRDKVVTGGQIVEGEFEQGNGTRRRMKYSGADLGRLDKMIAEAAAACAALGGVCRPTRFAIGGRMS</sequence>
<reference evidence="1" key="1">
    <citation type="submission" date="2022-10" db="EMBL/GenBank/DDBJ databases">
        <title>Complete genome sequence of Agrobacterium salinitolerans CFBP5507.</title>
        <authorList>
            <person name="Tchabashvili S."/>
            <person name="Yen H.-C."/>
            <person name="Haryono M."/>
            <person name="Lin Y.-C."/>
            <person name="Lai E.-M."/>
            <person name="Kuo C.-H."/>
        </authorList>
    </citation>
    <scope>NUCLEOTIDE SEQUENCE</scope>
    <source>
        <strain evidence="1">CFBP5507</strain>
    </source>
</reference>